<proteinExistence type="predicted"/>
<keyword evidence="2" id="KW-1185">Reference proteome</keyword>
<name>A0A1M5Z5J8_9GAMM</name>
<dbReference type="AlphaFoldDB" id="A0A1M5Z5J8"/>
<protein>
    <recommendedName>
        <fullName evidence="3">Lipoprotein</fullName>
    </recommendedName>
</protein>
<dbReference type="EMBL" id="FQXG01000009">
    <property type="protein sequence ID" value="SHI19522.1"/>
    <property type="molecule type" value="Genomic_DNA"/>
</dbReference>
<accession>A0A1M5Z5J8</accession>
<gene>
    <name evidence="1" type="ORF">SAMN02745129_4696</name>
</gene>
<reference evidence="1 2" key="1">
    <citation type="submission" date="2016-11" db="EMBL/GenBank/DDBJ databases">
        <authorList>
            <person name="Jaros S."/>
            <person name="Januszkiewicz K."/>
            <person name="Wedrychowicz H."/>
        </authorList>
    </citation>
    <scope>NUCLEOTIDE SEQUENCE [LARGE SCALE GENOMIC DNA]</scope>
    <source>
        <strain evidence="1 2">DSM 16917</strain>
    </source>
</reference>
<dbReference type="PROSITE" id="PS51257">
    <property type="entry name" value="PROKAR_LIPOPROTEIN"/>
    <property type="match status" value="1"/>
</dbReference>
<dbReference type="STRING" id="299255.SAMN02745129_4696"/>
<dbReference type="Proteomes" id="UP000184268">
    <property type="component" value="Unassembled WGS sequence"/>
</dbReference>
<evidence type="ECO:0008006" key="3">
    <source>
        <dbReference type="Google" id="ProtNLM"/>
    </source>
</evidence>
<sequence>MRTLLLLIACALAGCQSGHLGSFADHSYTSRETAGSTALGPASGIACQRYWLYLIPAGEAPSTQTALAEALAQHPNTDFLANVTVESRASVHFGYLDDCILVEGEARSFAKNEAKLDRESEAH</sequence>
<evidence type="ECO:0000313" key="1">
    <source>
        <dbReference type="EMBL" id="SHI19522.1"/>
    </source>
</evidence>
<evidence type="ECO:0000313" key="2">
    <source>
        <dbReference type="Proteomes" id="UP000184268"/>
    </source>
</evidence>
<organism evidence="1 2">
    <name type="scientific">Ferrimonas marina</name>
    <dbReference type="NCBI Taxonomy" id="299255"/>
    <lineage>
        <taxon>Bacteria</taxon>
        <taxon>Pseudomonadati</taxon>
        <taxon>Pseudomonadota</taxon>
        <taxon>Gammaproteobacteria</taxon>
        <taxon>Alteromonadales</taxon>
        <taxon>Ferrimonadaceae</taxon>
        <taxon>Ferrimonas</taxon>
    </lineage>
</organism>